<name>A0ABP8V381_9GAMM</name>
<reference evidence="2" key="1">
    <citation type="journal article" date="2019" name="Int. J. Syst. Evol. Microbiol.">
        <title>The Global Catalogue of Microorganisms (GCM) 10K type strain sequencing project: providing services to taxonomists for standard genome sequencing and annotation.</title>
        <authorList>
            <consortium name="The Broad Institute Genomics Platform"/>
            <consortium name="The Broad Institute Genome Sequencing Center for Infectious Disease"/>
            <person name="Wu L."/>
            <person name="Ma J."/>
        </authorList>
    </citation>
    <scope>NUCLEOTIDE SEQUENCE [LARGE SCALE GENOMIC DNA]</scope>
    <source>
        <strain evidence="2">JCM 17805</strain>
    </source>
</reference>
<evidence type="ECO:0000313" key="2">
    <source>
        <dbReference type="Proteomes" id="UP001500604"/>
    </source>
</evidence>
<dbReference type="RefSeq" id="WP_345196672.1">
    <property type="nucleotide sequence ID" value="NZ_BAABFL010000399.1"/>
</dbReference>
<gene>
    <name evidence="1" type="ORF">GCM10023116_27670</name>
</gene>
<sequence length="227" mass="24740">MVNYGVRVANDNGLIQIDSEFTNHVLHSELTLGTGDHLIKVNTDRVPIVAIRQGCARITSYTRSGEKYTGINIKIYSPSSADVLVFAGQYGKSSESFGMRIYTKAGGLAFDSGNKYLKITGSYDMTDSGKTGQVSSGGKWNCLNIDNAKSLKTVTGDDFVIVSRMLAWTIVSRFEGGPASPRLDRYLSIGLIDRAFYLRTLGESQDGYGGYDIDEFHALGSVTTCRL</sequence>
<keyword evidence="2" id="KW-1185">Reference proteome</keyword>
<organism evidence="1 2">
    <name type="scientific">Kistimonas scapharcae</name>
    <dbReference type="NCBI Taxonomy" id="1036133"/>
    <lineage>
        <taxon>Bacteria</taxon>
        <taxon>Pseudomonadati</taxon>
        <taxon>Pseudomonadota</taxon>
        <taxon>Gammaproteobacteria</taxon>
        <taxon>Oceanospirillales</taxon>
        <taxon>Endozoicomonadaceae</taxon>
        <taxon>Kistimonas</taxon>
    </lineage>
</organism>
<proteinExistence type="predicted"/>
<dbReference type="Proteomes" id="UP001500604">
    <property type="component" value="Unassembled WGS sequence"/>
</dbReference>
<accession>A0ABP8V381</accession>
<protein>
    <submittedName>
        <fullName evidence="1">Uncharacterized protein</fullName>
    </submittedName>
</protein>
<evidence type="ECO:0000313" key="1">
    <source>
        <dbReference type="EMBL" id="GAA4650484.1"/>
    </source>
</evidence>
<comment type="caution">
    <text evidence="1">The sequence shown here is derived from an EMBL/GenBank/DDBJ whole genome shotgun (WGS) entry which is preliminary data.</text>
</comment>
<dbReference type="EMBL" id="BAABFL010000399">
    <property type="protein sequence ID" value="GAA4650484.1"/>
    <property type="molecule type" value="Genomic_DNA"/>
</dbReference>